<keyword evidence="1" id="KW-0732">Signal</keyword>
<dbReference type="RefSeq" id="WP_155438692.1">
    <property type="nucleotide sequence ID" value="NZ_WNLA01000004.1"/>
</dbReference>
<proteinExistence type="predicted"/>
<comment type="caution">
    <text evidence="2">The sequence shown here is derived from an EMBL/GenBank/DDBJ whole genome shotgun (WGS) entry which is preliminary data.</text>
</comment>
<dbReference type="Proteomes" id="UP000484015">
    <property type="component" value="Unassembled WGS sequence"/>
</dbReference>
<dbReference type="OrthoDB" id="5456414at2"/>
<dbReference type="EMBL" id="WNLA01000004">
    <property type="protein sequence ID" value="MTW02319.1"/>
    <property type="molecule type" value="Genomic_DNA"/>
</dbReference>
<accession>A0A6L6PYS5</accession>
<reference evidence="2 3" key="1">
    <citation type="submission" date="2019-11" db="EMBL/GenBank/DDBJ databases">
        <title>Type strains purchased from KCTC, JCM and DSMZ.</title>
        <authorList>
            <person name="Lu H."/>
        </authorList>
    </citation>
    <scope>NUCLEOTIDE SEQUENCE [LARGE SCALE GENOMIC DNA]</scope>
    <source>
        <strain evidence="2 3">KCTC 42409</strain>
    </source>
</reference>
<name>A0A6L6PYS5_9BURK</name>
<dbReference type="Gene3D" id="3.40.190.10">
    <property type="entry name" value="Periplasmic binding protein-like II"/>
    <property type="match status" value="2"/>
</dbReference>
<feature type="chain" id="PRO_5026971100" evidence="1">
    <location>
        <begin position="33"/>
        <end position="307"/>
    </location>
</feature>
<keyword evidence="3" id="KW-1185">Reference proteome</keyword>
<organism evidence="2 3">
    <name type="scientific">Pseudoduganella ginsengisoli</name>
    <dbReference type="NCBI Taxonomy" id="1462440"/>
    <lineage>
        <taxon>Bacteria</taxon>
        <taxon>Pseudomonadati</taxon>
        <taxon>Pseudomonadota</taxon>
        <taxon>Betaproteobacteria</taxon>
        <taxon>Burkholderiales</taxon>
        <taxon>Oxalobacteraceae</taxon>
        <taxon>Telluria group</taxon>
        <taxon>Pseudoduganella</taxon>
    </lineage>
</organism>
<evidence type="ECO:0000256" key="1">
    <source>
        <dbReference type="SAM" id="SignalP"/>
    </source>
</evidence>
<dbReference type="InterPro" id="IPR011972">
    <property type="entry name" value="CHP02285"/>
</dbReference>
<feature type="signal peptide" evidence="1">
    <location>
        <begin position="1"/>
        <end position="32"/>
    </location>
</feature>
<evidence type="ECO:0000313" key="3">
    <source>
        <dbReference type="Proteomes" id="UP000484015"/>
    </source>
</evidence>
<evidence type="ECO:0000313" key="2">
    <source>
        <dbReference type="EMBL" id="MTW02319.1"/>
    </source>
</evidence>
<dbReference type="SUPFAM" id="SSF53850">
    <property type="entry name" value="Periplasmic binding protein-like II"/>
    <property type="match status" value="1"/>
</dbReference>
<protein>
    <submittedName>
        <fullName evidence="2">TIGR02285 family protein</fullName>
    </submittedName>
</protein>
<sequence length="307" mass="34003">MTKRAAARQHKWKQWGKTLLLATLLPAGRAQAAPEITWYYFDVPPQYITAGPQKEKGFLDLALRNHIIAAMPQYRHKLVEAPFQRLELMLKSDPNTCVMGLFRKPEREQFMWFSRPFLAQFPPGILVRQSAREKVAPYLNERGKLSLRRLLEAGELKIGVGGTRSYGAVIDGLLKPHLGEANIYINSAANAASGLVQMAAIGRVDAVPGFPYEAQYLGMDVAKGGSALAYYPLAEQPDYLLGHAACAKSEFGKQVVKDIDDLLQQASVRNAIADYYASWLDDGTRKLEKELRKYTASPAASSPSPPP</sequence>
<gene>
    <name evidence="2" type="ORF">GM668_09450</name>
</gene>
<dbReference type="AlphaFoldDB" id="A0A6L6PYS5"/>
<dbReference type="NCBIfam" id="TIGR02285">
    <property type="entry name" value="TIGR02285 family protein"/>
    <property type="match status" value="1"/>
</dbReference>